<reference evidence="1" key="2">
    <citation type="journal article" date="2015" name="Fish Shellfish Immunol.">
        <title>Early steps in the European eel (Anguilla anguilla)-Vibrio vulnificus interaction in the gills: Role of the RtxA13 toxin.</title>
        <authorList>
            <person name="Callol A."/>
            <person name="Pajuelo D."/>
            <person name="Ebbesson L."/>
            <person name="Teles M."/>
            <person name="MacKenzie S."/>
            <person name="Amaro C."/>
        </authorList>
    </citation>
    <scope>NUCLEOTIDE SEQUENCE</scope>
</reference>
<sequence length="42" mass="4571">MMKMSQIQLAAVGVASNTNCSLTARLQVGHHTVGRRCTCCRH</sequence>
<proteinExistence type="predicted"/>
<dbReference type="AlphaFoldDB" id="A0A0E9REK2"/>
<reference evidence="1" key="1">
    <citation type="submission" date="2014-11" db="EMBL/GenBank/DDBJ databases">
        <authorList>
            <person name="Amaro Gonzalez C."/>
        </authorList>
    </citation>
    <scope>NUCLEOTIDE SEQUENCE</scope>
</reference>
<protein>
    <submittedName>
        <fullName evidence="1">Uncharacterized protein</fullName>
    </submittedName>
</protein>
<dbReference type="EMBL" id="GBXM01081053">
    <property type="protein sequence ID" value="JAH27524.1"/>
    <property type="molecule type" value="Transcribed_RNA"/>
</dbReference>
<accession>A0A0E9REK2</accession>
<organism evidence="1">
    <name type="scientific">Anguilla anguilla</name>
    <name type="common">European freshwater eel</name>
    <name type="synonym">Muraena anguilla</name>
    <dbReference type="NCBI Taxonomy" id="7936"/>
    <lineage>
        <taxon>Eukaryota</taxon>
        <taxon>Metazoa</taxon>
        <taxon>Chordata</taxon>
        <taxon>Craniata</taxon>
        <taxon>Vertebrata</taxon>
        <taxon>Euteleostomi</taxon>
        <taxon>Actinopterygii</taxon>
        <taxon>Neopterygii</taxon>
        <taxon>Teleostei</taxon>
        <taxon>Anguilliformes</taxon>
        <taxon>Anguillidae</taxon>
        <taxon>Anguilla</taxon>
    </lineage>
</organism>
<name>A0A0E9REK2_ANGAN</name>
<evidence type="ECO:0000313" key="1">
    <source>
        <dbReference type="EMBL" id="JAH27524.1"/>
    </source>
</evidence>